<dbReference type="AlphaFoldDB" id="Q7MJJ7"/>
<dbReference type="InterPro" id="IPR013491">
    <property type="entry name" value="Tape_meas_N"/>
</dbReference>
<evidence type="ECO:0000259" key="2">
    <source>
        <dbReference type="Pfam" id="PF20155"/>
    </source>
</evidence>
<feature type="coiled-coil region" evidence="1">
    <location>
        <begin position="515"/>
        <end position="549"/>
    </location>
</feature>
<name>Q7MJJ7_VIBVY</name>
<dbReference type="EMBL" id="BA000037">
    <property type="protein sequence ID" value="BAC94928.1"/>
    <property type="molecule type" value="Genomic_DNA"/>
</dbReference>
<dbReference type="Pfam" id="PF20155">
    <property type="entry name" value="TMP_3"/>
    <property type="match status" value="1"/>
</dbReference>
<feature type="coiled-coil region" evidence="1">
    <location>
        <begin position="436"/>
        <end position="482"/>
    </location>
</feature>
<dbReference type="KEGG" id="vvy:VV2164"/>
<dbReference type="HOGENOM" id="CLU_308810_0_0_6"/>
<reference evidence="3 4" key="1">
    <citation type="journal article" date="2003" name="Genome Res.">
        <title>Comparative genome analysis of Vibrio vulnificus, a marine pathogen.</title>
        <authorList>
            <person name="Chen C.Y."/>
            <person name="Wu K.M."/>
            <person name="Chang Y.C."/>
            <person name="Chang C.H."/>
            <person name="Tsai H.C."/>
            <person name="Liao T.L."/>
            <person name="Liu Y.M."/>
            <person name="Chen H.J."/>
            <person name="Shen A.B."/>
            <person name="Li J.C."/>
            <person name="Su T.L."/>
            <person name="Shao C.P."/>
            <person name="Lee C.T."/>
            <person name="Hor L.I."/>
            <person name="Tsai S.F."/>
        </authorList>
    </citation>
    <scope>NUCLEOTIDE SEQUENCE [LARGE SCALE GENOMIC DNA]</scope>
    <source>
        <strain evidence="3 4">YJ016</strain>
    </source>
</reference>
<feature type="domain" description="Tape measure protein N-terminal" evidence="2">
    <location>
        <begin position="88"/>
        <end position="274"/>
    </location>
</feature>
<evidence type="ECO:0000256" key="1">
    <source>
        <dbReference type="SAM" id="Coils"/>
    </source>
</evidence>
<proteinExistence type="predicted"/>
<gene>
    <name evidence="3" type="ordered locus">VV2164</name>
</gene>
<dbReference type="NCBIfam" id="TIGR02675">
    <property type="entry name" value="tape_meas_nterm"/>
    <property type="match status" value="1"/>
</dbReference>
<accession>Q7MJJ7</accession>
<evidence type="ECO:0000313" key="3">
    <source>
        <dbReference type="EMBL" id="BAC94928.1"/>
    </source>
</evidence>
<sequence length="955" mass="103758">MKTFNMNDKTLTLKLRFNAENKEFIGQVKSSAHAVGDLGTKSNNASAGLKSLSKESQSAGGDLSSLKSQVLGLAGGFSALAIAINAKDTLGQYQDMRTQISALVGGQEQWLQTEQYLNQVAQEHNKTILDMAQSYARLSVLQEAGLVTQRETMMLFEGMSNAQSQLGASSAQLDQAMYGLSQALASPIVRAEELNQVVEPLPGLLNKLDKAAGLTAGGFRQMMLDGKVTSEFFKSTLIKALGDYDGAAARTVQNINAQQAAFSRAYQEMVLAFEKPISTVFSNSVSASVSILDTFTNNANLITDLVGGAMVVALGRGSVAVANLTREKAKDIATTVQGIQVERQKQASELASIQAEIRHLEVMRLTNNQRFMATGAANTLAAAEAREKVVKDALVASQARLNVTMRAGTALMGVLGGPAGIAVMAASALGYYALSAKGAEQDTERLKEQVNALLGKMNAVEASQLEKAITEQTKMVAKLRGEYAKIALTPAPGQTLWQRLTENNGEMRERQIQEARETASLVTSVQRELSEAEQNLSELQQKLIRLRRGEESNTPITPPGFTPPSSQDDAIKVGERMLKNLAKQAALYGNTSEVARVRYEIEKGSLQGINDQLKEQLLLQAKIIDQKRAEAEKVKAEKKTDKIDDFFSSSDELNNEFLMRLAIQADYENKAKIQEQYAYAERQEQLQAQFNAAYEQARGNQELMHALESEYFQNRQILRQAHEMNLTEITRQEEEKRRAMMLQNVGFALNSGAQMFDGFAALAKTYKGEQSNTYRTLYSISKGFAVAQAGLNLWMAISNASAVQPWYASAAAIASATAQGAGILASLKGSSYQGQAHDGIDRVPKSNEGTWLLKADEMVLNPSQADNFRWMVDAMRTMKSAVSSATGHSSVATGLKSINVNVHGVERGQVQSFASESDSEINIDVIINKAVNRSLEAVYSDFDNGGPISMRSKSA</sequence>
<keyword evidence="1" id="KW-0175">Coiled coil</keyword>
<dbReference type="Proteomes" id="UP000002675">
    <property type="component" value="Chromosome I"/>
</dbReference>
<evidence type="ECO:0000313" key="4">
    <source>
        <dbReference type="Proteomes" id="UP000002675"/>
    </source>
</evidence>
<protein>
    <submittedName>
        <fullName evidence="3">Phage-related minor tail protein</fullName>
    </submittedName>
</protein>
<organism evidence="3 4">
    <name type="scientific">Vibrio vulnificus (strain YJ016)</name>
    <dbReference type="NCBI Taxonomy" id="196600"/>
    <lineage>
        <taxon>Bacteria</taxon>
        <taxon>Pseudomonadati</taxon>
        <taxon>Pseudomonadota</taxon>
        <taxon>Gammaproteobacteria</taxon>
        <taxon>Vibrionales</taxon>
        <taxon>Vibrionaceae</taxon>
        <taxon>Vibrio</taxon>
    </lineage>
</organism>